<dbReference type="EMBL" id="FNED01000001">
    <property type="protein sequence ID" value="SDH99257.1"/>
    <property type="molecule type" value="Genomic_DNA"/>
</dbReference>
<dbReference type="NCBIfam" id="NF047422">
    <property type="entry name" value="YfmF_fam"/>
    <property type="match status" value="1"/>
</dbReference>
<dbReference type="Proteomes" id="UP000182836">
    <property type="component" value="Unassembled WGS sequence"/>
</dbReference>
<dbReference type="EMBL" id="LGUG01000004">
    <property type="protein sequence ID" value="KON97943.1"/>
    <property type="molecule type" value="Genomic_DNA"/>
</dbReference>
<dbReference type="OrthoDB" id="9762085at2"/>
<dbReference type="Pfam" id="PF05193">
    <property type="entry name" value="Peptidase_M16_C"/>
    <property type="match status" value="1"/>
</dbReference>
<dbReference type="GeneID" id="42308083"/>
<keyword evidence="5" id="KW-1185">Reference proteome</keyword>
<name>A0A0D1XXL8_ANEMI</name>
<evidence type="ECO:0000313" key="5">
    <source>
        <dbReference type="Proteomes" id="UP000037269"/>
    </source>
</evidence>
<evidence type="ECO:0000256" key="1">
    <source>
        <dbReference type="SAM" id="Coils"/>
    </source>
</evidence>
<dbReference type="PANTHER" id="PTHR11851">
    <property type="entry name" value="METALLOPROTEASE"/>
    <property type="match status" value="1"/>
</dbReference>
<accession>A0A0D1XXL8</accession>
<dbReference type="Gene3D" id="3.30.830.10">
    <property type="entry name" value="Metalloenzyme, LuxS/M16 peptidase-like"/>
    <property type="match status" value="2"/>
</dbReference>
<dbReference type="InterPro" id="IPR007863">
    <property type="entry name" value="Peptidase_M16_C"/>
</dbReference>
<keyword evidence="1" id="KW-0175">Coiled coil</keyword>
<feature type="domain" description="Peptidase M16 C-terminal" evidence="2">
    <location>
        <begin position="185"/>
        <end position="360"/>
    </location>
</feature>
<dbReference type="AlphaFoldDB" id="A0A0D1XXL8"/>
<evidence type="ECO:0000313" key="3">
    <source>
        <dbReference type="EMBL" id="KON97943.1"/>
    </source>
</evidence>
<dbReference type="PANTHER" id="PTHR11851:SF186">
    <property type="entry name" value="INACTIVE METALLOPROTEASE YMFF-RELATED"/>
    <property type="match status" value="1"/>
</dbReference>
<reference evidence="3 5" key="1">
    <citation type="submission" date="2015-07" db="EMBL/GenBank/DDBJ databases">
        <title>Fjat-14205 dsm 2895.</title>
        <authorList>
            <person name="Liu B."/>
            <person name="Wang J."/>
            <person name="Zhu Y."/>
            <person name="Liu G."/>
            <person name="Chen Q."/>
            <person name="Chen Z."/>
            <person name="Lan J."/>
            <person name="Che J."/>
            <person name="Ge C."/>
            <person name="Shi H."/>
            <person name="Pan Z."/>
            <person name="Liu X."/>
        </authorList>
    </citation>
    <scope>NUCLEOTIDE SEQUENCE [LARGE SCALE GENOMIC DNA]</scope>
    <source>
        <strain evidence="3 5">DSM 2895</strain>
    </source>
</reference>
<dbReference type="GO" id="GO:0046872">
    <property type="term" value="F:metal ion binding"/>
    <property type="evidence" value="ECO:0007669"/>
    <property type="project" value="InterPro"/>
</dbReference>
<dbReference type="RefSeq" id="WP_043067874.1">
    <property type="nucleotide sequence ID" value="NZ_BJOA01000025.1"/>
</dbReference>
<gene>
    <name evidence="3" type="ORF">AF333_23445</name>
    <name evidence="4" type="ORF">SAMN04487909_101160</name>
</gene>
<reference evidence="4 6" key="2">
    <citation type="submission" date="2016-10" db="EMBL/GenBank/DDBJ databases">
        <authorList>
            <person name="de Groot N.N."/>
        </authorList>
    </citation>
    <scope>NUCLEOTIDE SEQUENCE [LARGE SCALE GENOMIC DNA]</scope>
    <source>
        <strain evidence="4 6">DSM 2895</strain>
    </source>
</reference>
<dbReference type="InterPro" id="IPR011249">
    <property type="entry name" value="Metalloenz_LuxS/M16"/>
</dbReference>
<dbReference type="Proteomes" id="UP000037269">
    <property type="component" value="Unassembled WGS sequence"/>
</dbReference>
<dbReference type="SUPFAM" id="SSF63411">
    <property type="entry name" value="LuxS/MPP-like metallohydrolase"/>
    <property type="match status" value="2"/>
</dbReference>
<dbReference type="STRING" id="47500.AF333_23445"/>
<dbReference type="PATRIC" id="fig|47500.8.peg.3225"/>
<feature type="coiled-coil region" evidence="1">
    <location>
        <begin position="132"/>
        <end position="159"/>
    </location>
</feature>
<dbReference type="InterPro" id="IPR050361">
    <property type="entry name" value="MPP/UQCRC_Complex"/>
</dbReference>
<evidence type="ECO:0000313" key="4">
    <source>
        <dbReference type="EMBL" id="SDH99257.1"/>
    </source>
</evidence>
<proteinExistence type="predicted"/>
<evidence type="ECO:0000313" key="6">
    <source>
        <dbReference type="Proteomes" id="UP000182836"/>
    </source>
</evidence>
<sequence length="427" mass="48599">MNELSFISHEQERIGVHILPTQKFKTTTILLHIQLPLTEELVTKGALLPNVLQRGTERYPNPAQLQRHLDSLYGAIFNAGVVKRGEKQIIQLYLEIANEKFLADSRPLLEEGIRFLGEVLTRPLLENGAFAKKVVELEKEALTKRIEGLIDDKMRYANQRLTEEMCKEEPYRLLAYGIREQIPQITSEDLYAFYQEVLSSYPVDMYVIGDVQPDEAAKHLHQYIPLVASGAKELPPTTYKKTVTKEHTVTEEMSVAQGKLNIGMRTQIGYADDDYVHLMMYNGVLGGFPHSKLFMNVREKASLAYYAVSQLETQKGLCMIMSGIETANYEQALTIIKEQLDMMRRGEITDVELNQTKAMLTNQLRETRDSAAAIASMDYNGRLSGRRRSLEEILDGISRTTKEDVARVAQKVEIDTIYFLRGKEEAK</sequence>
<evidence type="ECO:0000259" key="2">
    <source>
        <dbReference type="Pfam" id="PF05193"/>
    </source>
</evidence>
<organism evidence="3 5">
    <name type="scientific">Aneurinibacillus migulanus</name>
    <name type="common">Bacillus migulanus</name>
    <dbReference type="NCBI Taxonomy" id="47500"/>
    <lineage>
        <taxon>Bacteria</taxon>
        <taxon>Bacillati</taxon>
        <taxon>Bacillota</taxon>
        <taxon>Bacilli</taxon>
        <taxon>Bacillales</taxon>
        <taxon>Paenibacillaceae</taxon>
        <taxon>Aneurinibacillus group</taxon>
        <taxon>Aneurinibacillus</taxon>
    </lineage>
</organism>
<protein>
    <submittedName>
        <fullName evidence="4">Predicted Zn-dependent peptidase</fullName>
    </submittedName>
</protein>